<dbReference type="InterPro" id="IPR001932">
    <property type="entry name" value="PPM-type_phosphatase-like_dom"/>
</dbReference>
<dbReference type="Gene3D" id="3.30.450.40">
    <property type="match status" value="2"/>
</dbReference>
<dbReference type="PANTHER" id="PTHR43156:SF2">
    <property type="entry name" value="STAGE II SPORULATION PROTEIN E"/>
    <property type="match status" value="1"/>
</dbReference>
<dbReference type="PANTHER" id="PTHR43156">
    <property type="entry name" value="STAGE II SPORULATION PROTEIN E-RELATED"/>
    <property type="match status" value="1"/>
</dbReference>
<dbReference type="AlphaFoldDB" id="A0A5C8ZDF1"/>
<sequence length="819" mass="88725">MADLAARLVGAPWAQVSLVHDDVHEVVASAATPTGFAPRREDRAQDTLCELVVLDDRVVVVEDAVSDPRTAERPGVLAGVVGAYLGVPLVHEGRTSGVLCAYGPEPRRWEQHQVDALVHLAASAAAELDLERIARDVERSRLRVQLAVDAAGVGSWDWDLATGALEWDDRLLELFGVDRDSFGGTIEAFSSYLHADDRDRVSAALRHSIDTCGDFHAEYRVVRPCGEVRWVQARGRTLCDQEGRAVRVVGAAYDTTDVHEGEARVARVLESMSAAFYSLDTSFRFTYVNAEAERLLGRSRTELLGGSVWELFPGTVDSGFERHYRGALASGQPSSFEEHYPPPLDGWYEVRVWPVPDGLSVYFLEITERRRAQQRADASAARLELLARTTEQLTEVLDGRTAVARLATLVVPALADWSVVSLLEDDGGLRDVGWAHRDPARLGLVERYADRRSRGLRDSSPLLRALATGEAQLVPSDAVTAVREALGDEEARHLVGELAPEALCVLPLTAHGRTLGALSLFWGSERGGPGVDDLATAREVASRAGTALENARLYERQRDLAEELQRSLLTAPPEPDHLEVAVRYLPAGVAAQVGGDWYDAFLQPDGATVVVIGDVVGHDSAAAAAMGQLRGLLRGIAYTTGAGPAEVLERLDAAIPGLLMSTTATAAVLRLEQGGSERADRTTALRWSSAGHPPPFVLHPDGSVVALEVDDPDLLLGIDPSVVRQERVEVVRRGCTVLLYSDGLVERRGQSLDVGLERLRRLLAERGHLPLQELCDQLLSELVSTRPEDDVALVAVRLHPEDQPRPAEAGPRVVPPGLG</sequence>
<name>A0A5C8ZDF1_9ACTN</name>
<dbReference type="Pfam" id="PF07228">
    <property type="entry name" value="SpoIIE"/>
    <property type="match status" value="1"/>
</dbReference>
<dbReference type="Pfam" id="PF01590">
    <property type="entry name" value="GAF"/>
    <property type="match status" value="2"/>
</dbReference>
<dbReference type="InterPro" id="IPR013656">
    <property type="entry name" value="PAS_4"/>
</dbReference>
<dbReference type="Gene3D" id="2.10.70.100">
    <property type="match status" value="1"/>
</dbReference>
<dbReference type="SUPFAM" id="SSF81606">
    <property type="entry name" value="PP2C-like"/>
    <property type="match status" value="1"/>
</dbReference>
<dbReference type="InterPro" id="IPR052016">
    <property type="entry name" value="Bact_Sigma-Reg"/>
</dbReference>
<protein>
    <submittedName>
        <fullName evidence="5">SpoIIE family protein phosphatase</fullName>
    </submittedName>
</protein>
<keyword evidence="1" id="KW-0378">Hydrolase</keyword>
<dbReference type="PROSITE" id="PS51746">
    <property type="entry name" value="PPM_2"/>
    <property type="match status" value="1"/>
</dbReference>
<dbReference type="Pfam" id="PF08448">
    <property type="entry name" value="PAS_4"/>
    <property type="match status" value="1"/>
</dbReference>
<gene>
    <name evidence="5" type="ORF">FMM08_16770</name>
</gene>
<dbReference type="PROSITE" id="PS50113">
    <property type="entry name" value="PAC"/>
    <property type="match status" value="1"/>
</dbReference>
<evidence type="ECO:0000256" key="1">
    <source>
        <dbReference type="ARBA" id="ARBA00022801"/>
    </source>
</evidence>
<dbReference type="SMART" id="SM00091">
    <property type="entry name" value="PAS"/>
    <property type="match status" value="2"/>
</dbReference>
<dbReference type="SUPFAM" id="SSF55785">
    <property type="entry name" value="PYP-like sensor domain (PAS domain)"/>
    <property type="match status" value="2"/>
</dbReference>
<dbReference type="Gene3D" id="3.60.40.10">
    <property type="entry name" value="PPM-type phosphatase domain"/>
    <property type="match status" value="1"/>
</dbReference>
<dbReference type="InterPro" id="IPR029016">
    <property type="entry name" value="GAF-like_dom_sf"/>
</dbReference>
<dbReference type="OrthoDB" id="118142at2"/>
<dbReference type="PROSITE" id="PS50112">
    <property type="entry name" value="PAS"/>
    <property type="match status" value="2"/>
</dbReference>
<dbReference type="CDD" id="cd00130">
    <property type="entry name" value="PAS"/>
    <property type="match status" value="2"/>
</dbReference>
<dbReference type="EMBL" id="VKAC01000010">
    <property type="protein sequence ID" value="TXR55191.1"/>
    <property type="molecule type" value="Genomic_DNA"/>
</dbReference>
<dbReference type="Pfam" id="PF08447">
    <property type="entry name" value="PAS_3"/>
    <property type="match status" value="1"/>
</dbReference>
<evidence type="ECO:0000313" key="5">
    <source>
        <dbReference type="EMBL" id="TXR55191.1"/>
    </source>
</evidence>
<dbReference type="Gene3D" id="3.30.450.20">
    <property type="entry name" value="PAS domain"/>
    <property type="match status" value="2"/>
</dbReference>
<reference evidence="5 6" key="1">
    <citation type="submission" date="2019-07" db="EMBL/GenBank/DDBJ databases">
        <title>Quadrisphaera sp. strain DD2A genome sequencing and assembly.</title>
        <authorList>
            <person name="Kim I."/>
        </authorList>
    </citation>
    <scope>NUCLEOTIDE SEQUENCE [LARGE SCALE GENOMIC DNA]</scope>
    <source>
        <strain evidence="5 6">DD2A</strain>
    </source>
</reference>
<evidence type="ECO:0000259" key="3">
    <source>
        <dbReference type="PROSITE" id="PS50113"/>
    </source>
</evidence>
<dbReference type="InterPro" id="IPR003018">
    <property type="entry name" value="GAF"/>
</dbReference>
<keyword evidence="6" id="KW-1185">Reference proteome</keyword>
<dbReference type="InterPro" id="IPR000014">
    <property type="entry name" value="PAS"/>
</dbReference>
<dbReference type="SUPFAM" id="SSF55781">
    <property type="entry name" value="GAF domain-like"/>
    <property type="match status" value="2"/>
</dbReference>
<dbReference type="NCBIfam" id="TIGR00229">
    <property type="entry name" value="sensory_box"/>
    <property type="match status" value="2"/>
</dbReference>
<comment type="caution">
    <text evidence="5">The sequence shown here is derived from an EMBL/GenBank/DDBJ whole genome shotgun (WGS) entry which is preliminary data.</text>
</comment>
<dbReference type="InterPro" id="IPR035965">
    <property type="entry name" value="PAS-like_dom_sf"/>
</dbReference>
<feature type="domain" description="PAS" evidence="2">
    <location>
        <begin position="140"/>
        <end position="212"/>
    </location>
</feature>
<feature type="domain" description="PAS" evidence="2">
    <location>
        <begin position="261"/>
        <end position="331"/>
    </location>
</feature>
<evidence type="ECO:0000259" key="4">
    <source>
        <dbReference type="PROSITE" id="PS51746"/>
    </source>
</evidence>
<dbReference type="InterPro" id="IPR036457">
    <property type="entry name" value="PPM-type-like_dom_sf"/>
</dbReference>
<dbReference type="InterPro" id="IPR000700">
    <property type="entry name" value="PAS-assoc_C"/>
</dbReference>
<dbReference type="GO" id="GO:0016791">
    <property type="term" value="F:phosphatase activity"/>
    <property type="evidence" value="ECO:0007669"/>
    <property type="project" value="TreeGrafter"/>
</dbReference>
<dbReference type="SMART" id="SM00065">
    <property type="entry name" value="GAF"/>
    <property type="match status" value="2"/>
</dbReference>
<dbReference type="SMART" id="SM00331">
    <property type="entry name" value="PP2C_SIG"/>
    <property type="match status" value="1"/>
</dbReference>
<dbReference type="Proteomes" id="UP000321234">
    <property type="component" value="Unassembled WGS sequence"/>
</dbReference>
<evidence type="ECO:0000313" key="6">
    <source>
        <dbReference type="Proteomes" id="UP000321234"/>
    </source>
</evidence>
<feature type="domain" description="PAC" evidence="3">
    <location>
        <begin position="215"/>
        <end position="267"/>
    </location>
</feature>
<dbReference type="InterPro" id="IPR013655">
    <property type="entry name" value="PAS_fold_3"/>
</dbReference>
<feature type="domain" description="PPM-type phosphatase" evidence="4">
    <location>
        <begin position="579"/>
        <end position="798"/>
    </location>
</feature>
<organism evidence="5 6">
    <name type="scientific">Quadrisphaera setariae</name>
    <dbReference type="NCBI Taxonomy" id="2593304"/>
    <lineage>
        <taxon>Bacteria</taxon>
        <taxon>Bacillati</taxon>
        <taxon>Actinomycetota</taxon>
        <taxon>Actinomycetes</taxon>
        <taxon>Kineosporiales</taxon>
        <taxon>Kineosporiaceae</taxon>
        <taxon>Quadrisphaera</taxon>
    </lineage>
</organism>
<proteinExistence type="predicted"/>
<evidence type="ECO:0000259" key="2">
    <source>
        <dbReference type="PROSITE" id="PS50112"/>
    </source>
</evidence>
<accession>A0A5C8ZDF1</accession>